<evidence type="ECO:0000313" key="12">
    <source>
        <dbReference type="EMBL" id="CAF1354190.1"/>
    </source>
</evidence>
<dbReference type="Proteomes" id="UP000663881">
    <property type="component" value="Unassembled WGS sequence"/>
</dbReference>
<feature type="transmembrane region" description="Helical" evidence="7">
    <location>
        <begin position="39"/>
        <end position="58"/>
    </location>
</feature>
<reference evidence="15" key="1">
    <citation type="submission" date="2021-02" db="EMBL/GenBank/DDBJ databases">
        <authorList>
            <person name="Nowell W R."/>
        </authorList>
    </citation>
    <scope>NUCLEOTIDE SEQUENCE</scope>
</reference>
<dbReference type="Proteomes" id="UP000663860">
    <property type="component" value="Unassembled WGS sequence"/>
</dbReference>
<evidence type="ECO:0000256" key="2">
    <source>
        <dbReference type="ARBA" id="ARBA00022679"/>
    </source>
</evidence>
<dbReference type="EMBL" id="CAJNOM010000104">
    <property type="protein sequence ID" value="CAF1054824.1"/>
    <property type="molecule type" value="Genomic_DNA"/>
</dbReference>
<keyword evidence="16" id="KW-1185">Reference proteome</keyword>
<dbReference type="PANTHER" id="PTHR12246">
    <property type="entry name" value="PALMITOYLTRANSFERASE ZDHHC16"/>
    <property type="match status" value="1"/>
</dbReference>
<dbReference type="Proteomes" id="UP000663868">
    <property type="component" value="Unassembled WGS sequence"/>
</dbReference>
<dbReference type="Proteomes" id="UP000663845">
    <property type="component" value="Unassembled WGS sequence"/>
</dbReference>
<keyword evidence="2 7" id="KW-0808">Transferase</keyword>
<comment type="catalytic activity">
    <reaction evidence="7">
        <text>L-cysteinyl-[protein] + hexadecanoyl-CoA = S-hexadecanoyl-L-cysteinyl-[protein] + CoA</text>
        <dbReference type="Rhea" id="RHEA:36683"/>
        <dbReference type="Rhea" id="RHEA-COMP:10131"/>
        <dbReference type="Rhea" id="RHEA-COMP:11032"/>
        <dbReference type="ChEBI" id="CHEBI:29950"/>
        <dbReference type="ChEBI" id="CHEBI:57287"/>
        <dbReference type="ChEBI" id="CHEBI:57379"/>
        <dbReference type="ChEBI" id="CHEBI:74151"/>
        <dbReference type="EC" id="2.3.1.225"/>
    </reaction>
</comment>
<evidence type="ECO:0000313" key="13">
    <source>
        <dbReference type="EMBL" id="CAF3569727.1"/>
    </source>
</evidence>
<evidence type="ECO:0000313" key="16">
    <source>
        <dbReference type="Proteomes" id="UP000663832"/>
    </source>
</evidence>
<keyword evidence="6 7" id="KW-0012">Acyltransferase</keyword>
<dbReference type="EMBL" id="CAJOAY010000259">
    <property type="protein sequence ID" value="CAF3606716.1"/>
    <property type="molecule type" value="Genomic_DNA"/>
</dbReference>
<evidence type="ECO:0000313" key="11">
    <source>
        <dbReference type="EMBL" id="CAF1303407.1"/>
    </source>
</evidence>
<evidence type="ECO:0000256" key="6">
    <source>
        <dbReference type="ARBA" id="ARBA00023315"/>
    </source>
</evidence>
<keyword evidence="3 7" id="KW-0812">Transmembrane</keyword>
<evidence type="ECO:0000256" key="4">
    <source>
        <dbReference type="ARBA" id="ARBA00022989"/>
    </source>
</evidence>
<evidence type="ECO:0000313" key="9">
    <source>
        <dbReference type="EMBL" id="CAF1054824.1"/>
    </source>
</evidence>
<evidence type="ECO:0000313" key="14">
    <source>
        <dbReference type="EMBL" id="CAF3606716.1"/>
    </source>
</evidence>
<protein>
    <recommendedName>
        <fullName evidence="7">Palmitoyltransferase</fullName>
        <ecNumber evidence="7">2.3.1.225</ecNumber>
    </recommendedName>
</protein>
<dbReference type="OrthoDB" id="331948at2759"/>
<evidence type="ECO:0000313" key="17">
    <source>
        <dbReference type="Proteomes" id="UP000663844"/>
    </source>
</evidence>
<evidence type="ECO:0000256" key="5">
    <source>
        <dbReference type="ARBA" id="ARBA00023136"/>
    </source>
</evidence>
<name>A0A818QZS8_9BILA</name>
<evidence type="ECO:0000256" key="3">
    <source>
        <dbReference type="ARBA" id="ARBA00022692"/>
    </source>
</evidence>
<dbReference type="EMBL" id="CAJNOE010000594">
    <property type="protein sequence ID" value="CAF1283096.1"/>
    <property type="molecule type" value="Genomic_DNA"/>
</dbReference>
<comment type="caution">
    <text evidence="15">The sequence shown here is derived from an EMBL/GenBank/DDBJ whole genome shotgun (WGS) entry which is preliminary data.</text>
</comment>
<dbReference type="EMBL" id="CAJNON010000526">
    <property type="protein sequence ID" value="CAF1303407.1"/>
    <property type="molecule type" value="Genomic_DNA"/>
</dbReference>
<sequence length="266" mass="30426">MLFRKDPCGIICIIMTYAMLLHCLYAVLFVIIIPLLNESLYGTLNALIVSTFVFLSIFSHGRAAYFDPGFVPLPKKGIDFSDVKPNENNKQNGEGWTICNRCDTYRPARSHHCRICKRCVRKLDHHCPWINNCVGEFNQKYFILFLFYIGVTSIYVLSFILWSLIVFPHKTDAQVIHSIILCIESILFGLFVVAIFIDQVQSITNDRSIIDVLKADENSRSSPQTLPPAKVLFRKVFGPGPMILWLLPCDLKKSNQISDSQDMYHV</sequence>
<dbReference type="InterPro" id="IPR001594">
    <property type="entry name" value="Palmitoyltrfase_DHHC"/>
</dbReference>
<evidence type="ECO:0000313" key="15">
    <source>
        <dbReference type="EMBL" id="CAF3649032.1"/>
    </source>
</evidence>
<dbReference type="AlphaFoldDB" id="A0A818QZS8"/>
<evidence type="ECO:0000313" key="10">
    <source>
        <dbReference type="EMBL" id="CAF1283096.1"/>
    </source>
</evidence>
<evidence type="ECO:0000256" key="7">
    <source>
        <dbReference type="RuleBase" id="RU079119"/>
    </source>
</evidence>
<dbReference type="Pfam" id="PF01529">
    <property type="entry name" value="DHHC"/>
    <property type="match status" value="1"/>
</dbReference>
<dbReference type="GO" id="GO:0019706">
    <property type="term" value="F:protein-cysteine S-palmitoyltransferase activity"/>
    <property type="evidence" value="ECO:0007669"/>
    <property type="project" value="UniProtKB-EC"/>
</dbReference>
<dbReference type="EC" id="2.3.1.225" evidence="7"/>
<dbReference type="EMBL" id="CAJNOG010000768">
    <property type="protein sequence ID" value="CAF1354190.1"/>
    <property type="molecule type" value="Genomic_DNA"/>
</dbReference>
<dbReference type="InterPro" id="IPR039859">
    <property type="entry name" value="PFA4/ZDH16/20/ERF2-like"/>
</dbReference>
<feature type="domain" description="Palmitoyltransferase DHHC" evidence="8">
    <location>
        <begin position="96"/>
        <end position="207"/>
    </location>
</feature>
<dbReference type="EMBL" id="CAJOAZ010000440">
    <property type="protein sequence ID" value="CAF3649032.1"/>
    <property type="molecule type" value="Genomic_DNA"/>
</dbReference>
<proteinExistence type="inferred from homology"/>
<organism evidence="15 17">
    <name type="scientific">Adineta steineri</name>
    <dbReference type="NCBI Taxonomy" id="433720"/>
    <lineage>
        <taxon>Eukaryota</taxon>
        <taxon>Metazoa</taxon>
        <taxon>Spiralia</taxon>
        <taxon>Gnathifera</taxon>
        <taxon>Rotifera</taxon>
        <taxon>Eurotatoria</taxon>
        <taxon>Bdelloidea</taxon>
        <taxon>Adinetida</taxon>
        <taxon>Adinetidae</taxon>
        <taxon>Adineta</taxon>
    </lineage>
</organism>
<comment type="similarity">
    <text evidence="7">Belongs to the DHHC palmitoyltransferase family.</text>
</comment>
<dbReference type="Proteomes" id="UP000663832">
    <property type="component" value="Unassembled WGS sequence"/>
</dbReference>
<feature type="transmembrane region" description="Helical" evidence="7">
    <location>
        <begin position="12"/>
        <end position="33"/>
    </location>
</feature>
<accession>A0A818QZS8</accession>
<keyword evidence="4 7" id="KW-1133">Transmembrane helix</keyword>
<dbReference type="Proteomes" id="UP000663844">
    <property type="component" value="Unassembled WGS sequence"/>
</dbReference>
<dbReference type="GO" id="GO:0016020">
    <property type="term" value="C:membrane"/>
    <property type="evidence" value="ECO:0007669"/>
    <property type="project" value="UniProtKB-SubCell"/>
</dbReference>
<evidence type="ECO:0000256" key="1">
    <source>
        <dbReference type="ARBA" id="ARBA00004141"/>
    </source>
</evidence>
<feature type="transmembrane region" description="Helical" evidence="7">
    <location>
        <begin position="176"/>
        <end position="197"/>
    </location>
</feature>
<dbReference type="PROSITE" id="PS50216">
    <property type="entry name" value="DHHC"/>
    <property type="match status" value="1"/>
</dbReference>
<dbReference type="EMBL" id="CAJOBB010000116">
    <property type="protein sequence ID" value="CAF3569727.1"/>
    <property type="molecule type" value="Genomic_DNA"/>
</dbReference>
<keyword evidence="5 7" id="KW-0472">Membrane</keyword>
<dbReference type="Proteomes" id="UP000663891">
    <property type="component" value="Unassembled WGS sequence"/>
</dbReference>
<feature type="transmembrane region" description="Helical" evidence="7">
    <location>
        <begin position="141"/>
        <end position="164"/>
    </location>
</feature>
<evidence type="ECO:0000259" key="8">
    <source>
        <dbReference type="Pfam" id="PF01529"/>
    </source>
</evidence>
<comment type="subcellular location">
    <subcellularLocation>
        <location evidence="1">Membrane</location>
        <topology evidence="1">Multi-pass membrane protein</topology>
    </subcellularLocation>
</comment>
<gene>
    <name evidence="10" type="ORF">IZO911_LOCUS33082</name>
    <name evidence="12" type="ORF">JYZ213_LOCUS35211</name>
    <name evidence="13" type="ORF">KXQ929_LOCUS3566</name>
    <name evidence="14" type="ORF">OKA104_LOCUS6906</name>
    <name evidence="15" type="ORF">OXD698_LOCUS8911</name>
    <name evidence="9" type="ORF">QVE165_LOCUS17821</name>
    <name evidence="11" type="ORF">VCS650_LOCUS31177</name>
</gene>
<comment type="domain">
    <text evidence="7">The DHHC domain is required for palmitoyltransferase activity.</text>
</comment>